<dbReference type="VEuPathDB" id="FungiDB:SPRG_18581"/>
<dbReference type="GeneID" id="24140104"/>
<dbReference type="RefSeq" id="XP_012213410.1">
    <property type="nucleotide sequence ID" value="XM_012358020.1"/>
</dbReference>
<organism evidence="4 5">
    <name type="scientific">Saprolegnia parasitica (strain CBS 223.65)</name>
    <dbReference type="NCBI Taxonomy" id="695850"/>
    <lineage>
        <taxon>Eukaryota</taxon>
        <taxon>Sar</taxon>
        <taxon>Stramenopiles</taxon>
        <taxon>Oomycota</taxon>
        <taxon>Saprolegniomycetes</taxon>
        <taxon>Saprolegniales</taxon>
        <taxon>Saprolegniaceae</taxon>
        <taxon>Saprolegnia</taxon>
    </lineage>
</organism>
<dbReference type="PANTHER" id="PTHR23310">
    <property type="entry name" value="ACYL-COA-BINDING PROTEIN, ACBP"/>
    <property type="match status" value="1"/>
</dbReference>
<dbReference type="OMA" id="PHRILTQ"/>
<evidence type="ECO:0000256" key="2">
    <source>
        <dbReference type="ARBA" id="ARBA00023121"/>
    </source>
</evidence>
<dbReference type="PANTHER" id="PTHR23310:SF62">
    <property type="entry name" value="ACYL-COA BINDING PROTEIN 1, ISOFORM A"/>
    <property type="match status" value="1"/>
</dbReference>
<dbReference type="SUPFAM" id="SSF47027">
    <property type="entry name" value="Acyl-CoA binding protein"/>
    <property type="match status" value="1"/>
</dbReference>
<dbReference type="InterPro" id="IPR000582">
    <property type="entry name" value="Acyl-CoA-binding_protein"/>
</dbReference>
<keyword evidence="5" id="KW-1185">Reference proteome</keyword>
<dbReference type="InterPro" id="IPR035984">
    <property type="entry name" value="Acyl-CoA-binding_sf"/>
</dbReference>
<comment type="similarity">
    <text evidence="1">Belongs to the ACBP family.</text>
</comment>
<evidence type="ECO:0000313" key="5">
    <source>
        <dbReference type="Proteomes" id="UP000030745"/>
    </source>
</evidence>
<evidence type="ECO:0000259" key="3">
    <source>
        <dbReference type="PROSITE" id="PS51228"/>
    </source>
</evidence>
<dbReference type="InterPro" id="IPR014352">
    <property type="entry name" value="FERM/acyl-CoA-bd_prot_sf"/>
</dbReference>
<dbReference type="OrthoDB" id="71307at2759"/>
<gene>
    <name evidence="4" type="ORF">SPRG_18581</name>
</gene>
<evidence type="ECO:0000256" key="1">
    <source>
        <dbReference type="ARBA" id="ARBA00005567"/>
    </source>
</evidence>
<evidence type="ECO:0000313" key="4">
    <source>
        <dbReference type="EMBL" id="KDO15882.1"/>
    </source>
</evidence>
<dbReference type="AlphaFoldDB" id="A0A067BMC8"/>
<reference evidence="4 5" key="1">
    <citation type="journal article" date="2013" name="PLoS Genet.">
        <title>Distinctive expansion of potential virulence genes in the genome of the oomycete fish pathogen Saprolegnia parasitica.</title>
        <authorList>
            <person name="Jiang R.H."/>
            <person name="de Bruijn I."/>
            <person name="Haas B.J."/>
            <person name="Belmonte R."/>
            <person name="Lobach L."/>
            <person name="Christie J."/>
            <person name="van den Ackerveken G."/>
            <person name="Bottin A."/>
            <person name="Bulone V."/>
            <person name="Diaz-Moreno S.M."/>
            <person name="Dumas B."/>
            <person name="Fan L."/>
            <person name="Gaulin E."/>
            <person name="Govers F."/>
            <person name="Grenville-Briggs L.J."/>
            <person name="Horner N.R."/>
            <person name="Levin J.Z."/>
            <person name="Mammella M."/>
            <person name="Meijer H.J."/>
            <person name="Morris P."/>
            <person name="Nusbaum C."/>
            <person name="Oome S."/>
            <person name="Phillips A.J."/>
            <person name="van Rooyen D."/>
            <person name="Rzeszutek E."/>
            <person name="Saraiva M."/>
            <person name="Secombes C.J."/>
            <person name="Seidl M.F."/>
            <person name="Snel B."/>
            <person name="Stassen J.H."/>
            <person name="Sykes S."/>
            <person name="Tripathy S."/>
            <person name="van den Berg H."/>
            <person name="Vega-Arreguin J.C."/>
            <person name="Wawra S."/>
            <person name="Young S.K."/>
            <person name="Zeng Q."/>
            <person name="Dieguez-Uribeondo J."/>
            <person name="Russ C."/>
            <person name="Tyler B.M."/>
            <person name="van West P."/>
        </authorList>
    </citation>
    <scope>NUCLEOTIDE SEQUENCE [LARGE SCALE GENOMIC DNA]</scope>
    <source>
        <strain evidence="4 5">CBS 223.65</strain>
    </source>
</reference>
<dbReference type="GO" id="GO:0006631">
    <property type="term" value="P:fatty acid metabolic process"/>
    <property type="evidence" value="ECO:0007669"/>
    <property type="project" value="TreeGrafter"/>
</dbReference>
<accession>A0A067BMC8</accession>
<dbReference type="Gene3D" id="1.20.80.10">
    <property type="match status" value="1"/>
</dbReference>
<dbReference type="EMBL" id="KK584496">
    <property type="protein sequence ID" value="KDO15882.1"/>
    <property type="molecule type" value="Genomic_DNA"/>
</dbReference>
<dbReference type="Proteomes" id="UP000030745">
    <property type="component" value="Unassembled WGS sequence"/>
</dbReference>
<protein>
    <recommendedName>
        <fullName evidence="3">ACB domain-containing protein</fullName>
    </recommendedName>
</protein>
<sequence length="289" mass="32886">MLLSPFQPKRSLTSVVKMRQSLESDFSSAVLFLQTYQGPHGILKNAASPVRIALDALFQQATIGACTTEAPTNTLELAAWEKWQALGDLSKEQAMQQYIKTLDDLVDNWRRSPSLRRATSEVAPETPPPLMDRLPAFAQELDVIKTKLQTQAADHEALTDAVNTLTHDTNAHFSRELRQLDLVRTHTTEALKASEAQVHEHKLELALLREKHYQLQAIVERSLVFRAEELVLQTWTSATQWLQLRYVRMLLVSLFLTFVWRKLLHRRLPRFIADTLIAIISNLSGKDGE</sequence>
<dbReference type="GO" id="GO:0000062">
    <property type="term" value="F:fatty-acyl-CoA binding"/>
    <property type="evidence" value="ECO:0007669"/>
    <property type="project" value="InterPro"/>
</dbReference>
<dbReference type="KEGG" id="spar:SPRG_18581"/>
<keyword evidence="2" id="KW-0446">Lipid-binding</keyword>
<name>A0A067BMC8_SAPPC</name>
<dbReference type="PROSITE" id="PS51228">
    <property type="entry name" value="ACB_2"/>
    <property type="match status" value="1"/>
</dbReference>
<dbReference type="STRING" id="695850.A0A067BMC8"/>
<proteinExistence type="inferred from homology"/>
<dbReference type="Pfam" id="PF00887">
    <property type="entry name" value="ACBP"/>
    <property type="match status" value="1"/>
</dbReference>
<feature type="domain" description="ACB" evidence="3">
    <location>
        <begin position="22"/>
        <end position="111"/>
    </location>
</feature>